<organism evidence="1">
    <name type="scientific">uncultured Solirubrobacteraceae bacterium</name>
    <dbReference type="NCBI Taxonomy" id="1162706"/>
    <lineage>
        <taxon>Bacteria</taxon>
        <taxon>Bacillati</taxon>
        <taxon>Actinomycetota</taxon>
        <taxon>Thermoleophilia</taxon>
        <taxon>Solirubrobacterales</taxon>
        <taxon>Solirubrobacteraceae</taxon>
        <taxon>environmental samples</taxon>
    </lineage>
</organism>
<evidence type="ECO:0000313" key="1">
    <source>
        <dbReference type="EMBL" id="CAA9506923.1"/>
    </source>
</evidence>
<dbReference type="EMBL" id="CADCVP010000242">
    <property type="protein sequence ID" value="CAA9506923.1"/>
    <property type="molecule type" value="Genomic_DNA"/>
</dbReference>
<reference evidence="1" key="1">
    <citation type="submission" date="2020-02" db="EMBL/GenBank/DDBJ databases">
        <authorList>
            <person name="Meier V. D."/>
        </authorList>
    </citation>
    <scope>NUCLEOTIDE SEQUENCE</scope>
    <source>
        <strain evidence="1">AVDCRST_MAG69</strain>
    </source>
</reference>
<protein>
    <submittedName>
        <fullName evidence="1">Uncharacterized protein</fullName>
    </submittedName>
</protein>
<name>A0A6J4SVU3_9ACTN</name>
<accession>A0A6J4SVU3</accession>
<sequence>MYNVIYIDSQGAETSLAERLDDRQHAARLACEAAVERKAGRMVLPGSNKIPNCVCVIPTGDLEPVA</sequence>
<dbReference type="AlphaFoldDB" id="A0A6J4SVU3"/>
<proteinExistence type="predicted"/>
<gene>
    <name evidence="1" type="ORF">AVDCRST_MAG69-2258</name>
</gene>